<evidence type="ECO:0000259" key="1">
    <source>
        <dbReference type="Pfam" id="PF07883"/>
    </source>
</evidence>
<feature type="domain" description="Cupin type-2" evidence="1">
    <location>
        <begin position="34"/>
        <end position="110"/>
    </location>
</feature>
<dbReference type="KEGG" id="rmb:K529_005715"/>
<dbReference type="Proteomes" id="UP000013243">
    <property type="component" value="Chromosome"/>
</dbReference>
<dbReference type="STRING" id="1265309.K529_005715"/>
<accession>A0A1B1A1A4</accession>
<dbReference type="Pfam" id="PF07883">
    <property type="entry name" value="Cupin_2"/>
    <property type="match status" value="1"/>
</dbReference>
<gene>
    <name evidence="2" type="ORF">K529_005715</name>
</gene>
<name>A0A1B1A1A4_9RHOB</name>
<dbReference type="Gene3D" id="2.60.120.10">
    <property type="entry name" value="Jelly Rolls"/>
    <property type="match status" value="1"/>
</dbReference>
<protein>
    <submittedName>
        <fullName evidence="2">Cupin</fullName>
    </submittedName>
</protein>
<dbReference type="GeneID" id="28249309"/>
<evidence type="ECO:0000313" key="3">
    <source>
        <dbReference type="Proteomes" id="UP000013243"/>
    </source>
</evidence>
<dbReference type="RefSeq" id="WP_005645574.1">
    <property type="nucleotide sequence ID" value="NZ_CP015230.1"/>
</dbReference>
<organism evidence="2 3">
    <name type="scientific">Tritonibacter mobilis F1926</name>
    <dbReference type="NCBI Taxonomy" id="1265309"/>
    <lineage>
        <taxon>Bacteria</taxon>
        <taxon>Pseudomonadati</taxon>
        <taxon>Pseudomonadota</taxon>
        <taxon>Alphaproteobacteria</taxon>
        <taxon>Rhodobacterales</taxon>
        <taxon>Paracoccaceae</taxon>
        <taxon>Tritonibacter</taxon>
    </lineage>
</organism>
<evidence type="ECO:0000313" key="2">
    <source>
        <dbReference type="EMBL" id="ANP40257.1"/>
    </source>
</evidence>
<dbReference type="SUPFAM" id="SSF51182">
    <property type="entry name" value="RmlC-like cupins"/>
    <property type="match status" value="1"/>
</dbReference>
<dbReference type="InterPro" id="IPR014710">
    <property type="entry name" value="RmlC-like_jellyroll"/>
</dbReference>
<sequence>MTAPLTKHEITEGRANPRIGTALVAETDGMRIWHLRVPPGETHPPHRHDHPYFWTVLTDGTARSRFDDGRVVDVTYTNGQTQHFPDLSPDNAFVHDLINTGETELVFVAVEFTKQGEDL</sequence>
<dbReference type="AlphaFoldDB" id="A0A1B1A1A4"/>
<reference evidence="2 3" key="1">
    <citation type="journal article" date="2016" name="ISME J.">
        <title>Global occurrence and heterogeneity of the Roseobacter-clade species Ruegeria mobilis.</title>
        <authorList>
            <person name="Sonnenschein E."/>
            <person name="Gram L."/>
        </authorList>
    </citation>
    <scope>NUCLEOTIDE SEQUENCE [LARGE SCALE GENOMIC DNA]</scope>
    <source>
        <strain evidence="2 3">F1926</strain>
    </source>
</reference>
<dbReference type="InterPro" id="IPR013096">
    <property type="entry name" value="Cupin_2"/>
</dbReference>
<dbReference type="OrthoDB" id="9800684at2"/>
<dbReference type="InterPro" id="IPR011051">
    <property type="entry name" value="RmlC_Cupin_sf"/>
</dbReference>
<proteinExistence type="predicted"/>
<dbReference type="EMBL" id="CP015230">
    <property type="protein sequence ID" value="ANP40257.1"/>
    <property type="molecule type" value="Genomic_DNA"/>
</dbReference>